<dbReference type="NCBIfam" id="TIGR01197">
    <property type="entry name" value="nramp"/>
    <property type="match status" value="1"/>
</dbReference>
<dbReference type="OrthoDB" id="409173at2759"/>
<evidence type="ECO:0000313" key="8">
    <source>
        <dbReference type="Proteomes" id="UP000012073"/>
    </source>
</evidence>
<evidence type="ECO:0000256" key="5">
    <source>
        <dbReference type="ARBA" id="ARBA00023136"/>
    </source>
</evidence>
<evidence type="ECO:0000256" key="4">
    <source>
        <dbReference type="ARBA" id="ARBA00022989"/>
    </source>
</evidence>
<reference evidence="8" key="1">
    <citation type="journal article" date="2013" name="Proc. Natl. Acad. Sci. U.S.A.">
        <title>Genome structure and metabolic features in the red seaweed Chondrus crispus shed light on evolution of the Archaeplastida.</title>
        <authorList>
            <person name="Collen J."/>
            <person name="Porcel B."/>
            <person name="Carre W."/>
            <person name="Ball S.G."/>
            <person name="Chaparro C."/>
            <person name="Tonon T."/>
            <person name="Barbeyron T."/>
            <person name="Michel G."/>
            <person name="Noel B."/>
            <person name="Valentin K."/>
            <person name="Elias M."/>
            <person name="Artiguenave F."/>
            <person name="Arun A."/>
            <person name="Aury J.M."/>
            <person name="Barbosa-Neto J.F."/>
            <person name="Bothwell J.H."/>
            <person name="Bouget F.Y."/>
            <person name="Brillet L."/>
            <person name="Cabello-Hurtado F."/>
            <person name="Capella-Gutierrez S."/>
            <person name="Charrier B."/>
            <person name="Cladiere L."/>
            <person name="Cock J.M."/>
            <person name="Coelho S.M."/>
            <person name="Colleoni C."/>
            <person name="Czjzek M."/>
            <person name="Da Silva C."/>
            <person name="Delage L."/>
            <person name="Denoeud F."/>
            <person name="Deschamps P."/>
            <person name="Dittami S.M."/>
            <person name="Gabaldon T."/>
            <person name="Gachon C.M."/>
            <person name="Groisillier A."/>
            <person name="Herve C."/>
            <person name="Jabbari K."/>
            <person name="Katinka M."/>
            <person name="Kloareg B."/>
            <person name="Kowalczyk N."/>
            <person name="Labadie K."/>
            <person name="Leblanc C."/>
            <person name="Lopez P.J."/>
            <person name="McLachlan D.H."/>
            <person name="Meslet-Cladiere L."/>
            <person name="Moustafa A."/>
            <person name="Nehr Z."/>
            <person name="Nyvall Collen P."/>
            <person name="Panaud O."/>
            <person name="Partensky F."/>
            <person name="Poulain J."/>
            <person name="Rensing S.A."/>
            <person name="Rousvoal S."/>
            <person name="Samson G."/>
            <person name="Symeonidi A."/>
            <person name="Weissenbach J."/>
            <person name="Zambounis A."/>
            <person name="Wincker P."/>
            <person name="Boyen C."/>
        </authorList>
    </citation>
    <scope>NUCLEOTIDE SEQUENCE [LARGE SCALE GENOMIC DNA]</scope>
    <source>
        <strain evidence="8">cv. Stackhouse</strain>
    </source>
</reference>
<dbReference type="STRING" id="2769.R7Q2I0"/>
<feature type="transmembrane region" description="Helical" evidence="6">
    <location>
        <begin position="160"/>
        <end position="178"/>
    </location>
</feature>
<organism evidence="7 8">
    <name type="scientific">Chondrus crispus</name>
    <name type="common">Carrageen Irish moss</name>
    <name type="synonym">Polymorpha crispa</name>
    <dbReference type="NCBI Taxonomy" id="2769"/>
    <lineage>
        <taxon>Eukaryota</taxon>
        <taxon>Rhodophyta</taxon>
        <taxon>Florideophyceae</taxon>
        <taxon>Rhodymeniophycidae</taxon>
        <taxon>Gigartinales</taxon>
        <taxon>Gigartinaceae</taxon>
        <taxon>Chondrus</taxon>
    </lineage>
</organism>
<feature type="transmembrane region" description="Helical" evidence="6">
    <location>
        <begin position="51"/>
        <end position="76"/>
    </location>
</feature>
<dbReference type="OMA" id="PRWLNYF"/>
<evidence type="ECO:0000313" key="7">
    <source>
        <dbReference type="EMBL" id="CDF32083.1"/>
    </source>
</evidence>
<dbReference type="NCBIfam" id="NF037982">
    <property type="entry name" value="Nramp_1"/>
    <property type="match status" value="1"/>
</dbReference>
<dbReference type="GO" id="GO:0005886">
    <property type="term" value="C:plasma membrane"/>
    <property type="evidence" value="ECO:0007669"/>
    <property type="project" value="TreeGrafter"/>
</dbReference>
<feature type="transmembrane region" description="Helical" evidence="6">
    <location>
        <begin position="258"/>
        <end position="278"/>
    </location>
</feature>
<dbReference type="EMBL" id="HG001459">
    <property type="protein sequence ID" value="CDF32083.1"/>
    <property type="molecule type" value="Genomic_DNA"/>
</dbReference>
<protein>
    <submittedName>
        <fullName evidence="7">Uncharacterized protein</fullName>
    </submittedName>
</protein>
<dbReference type="PRINTS" id="PR00447">
    <property type="entry name" value="NATRESASSCMP"/>
</dbReference>
<dbReference type="AlphaFoldDB" id="R7Q2I0"/>
<dbReference type="GO" id="GO:0015086">
    <property type="term" value="F:cadmium ion transmembrane transporter activity"/>
    <property type="evidence" value="ECO:0007669"/>
    <property type="project" value="TreeGrafter"/>
</dbReference>
<dbReference type="Proteomes" id="UP000012073">
    <property type="component" value="Unassembled WGS sequence"/>
</dbReference>
<dbReference type="InterPro" id="IPR001046">
    <property type="entry name" value="NRAMP_fam"/>
</dbReference>
<evidence type="ECO:0000256" key="3">
    <source>
        <dbReference type="ARBA" id="ARBA00022692"/>
    </source>
</evidence>
<keyword evidence="8" id="KW-1185">Reference proteome</keyword>
<dbReference type="GO" id="GO:0005384">
    <property type="term" value="F:manganese ion transmembrane transporter activity"/>
    <property type="evidence" value="ECO:0007669"/>
    <property type="project" value="TreeGrafter"/>
</dbReference>
<name>R7Q2I0_CHOCR</name>
<dbReference type="PANTHER" id="PTHR11706">
    <property type="entry name" value="SOLUTE CARRIER PROTEIN FAMILY 11 MEMBER"/>
    <property type="match status" value="1"/>
</dbReference>
<dbReference type="GO" id="GO:0034755">
    <property type="term" value="P:iron ion transmembrane transport"/>
    <property type="evidence" value="ECO:0007669"/>
    <property type="project" value="TreeGrafter"/>
</dbReference>
<feature type="transmembrane region" description="Helical" evidence="6">
    <location>
        <begin position="128"/>
        <end position="148"/>
    </location>
</feature>
<proteinExistence type="predicted"/>
<dbReference type="Pfam" id="PF01566">
    <property type="entry name" value="Nramp"/>
    <property type="match status" value="1"/>
</dbReference>
<evidence type="ECO:0000256" key="6">
    <source>
        <dbReference type="SAM" id="Phobius"/>
    </source>
</evidence>
<evidence type="ECO:0000256" key="2">
    <source>
        <dbReference type="ARBA" id="ARBA00022448"/>
    </source>
</evidence>
<keyword evidence="3 6" id="KW-0812">Transmembrane</keyword>
<keyword evidence="2" id="KW-0813">Transport</keyword>
<evidence type="ECO:0000256" key="1">
    <source>
        <dbReference type="ARBA" id="ARBA00004141"/>
    </source>
</evidence>
<feature type="transmembrane region" description="Helical" evidence="6">
    <location>
        <begin position="376"/>
        <end position="396"/>
    </location>
</feature>
<feature type="transmembrane region" description="Helical" evidence="6">
    <location>
        <begin position="97"/>
        <end position="116"/>
    </location>
</feature>
<accession>R7Q2I0</accession>
<gene>
    <name evidence="7" type="ORF">CHC_T00001331001</name>
</gene>
<sequence>MNTMHEPSLSANKPQALWKRVFALIGLPCLISVAAIDPGNLEVDLQAGHLLGYRLIWALLLSSIIGFVLQALAARLTLRTGNHLAELCAKAYAHDRVLSLTIFAFAELSIVAFDLAEVVGTAIALQLLFGWPLWLGMILSALDTMLVLYLQRRGLTTVEILIEGMLFILAACLIYEFALSRPSAAGMFYGTFVPTLGDRPQEAAILAIGILGSVIMAHNLFLHSWLIKHRSLNDGPLLIPPTLASINDECRYATIETAAIFFATFLINTIALSVTAALPDKVLASIDEIGLRDAGALFRNFLPGEFASTAWGVALLASGHAATVTGTLASQVVCEGFLDIREGSSPAGIVLATRAVAIIPALAGALIAGQEGADRLVVLSQVVLSLALPFVVIPLFKVLAVTEGEKGGGQWLVRAGYVSFAVLIVSNGFAVAGIGAQVREEAGGNSFPLIVLGSVVVVAVGLIVNLLQTPPQLEEIDLGVNRGSESAERSALASEATSTYS</sequence>
<keyword evidence="4 6" id="KW-1133">Transmembrane helix</keyword>
<keyword evidence="5 6" id="KW-0472">Membrane</keyword>
<feature type="transmembrane region" description="Helical" evidence="6">
    <location>
        <begin position="347"/>
        <end position="369"/>
    </location>
</feature>
<dbReference type="KEGG" id="ccp:CHC_T00001331001"/>
<dbReference type="PhylomeDB" id="R7Q2I0"/>
<dbReference type="Gramene" id="CDF32083">
    <property type="protein sequence ID" value="CDF32083"/>
    <property type="gene ID" value="CHC_T00001331001"/>
</dbReference>
<dbReference type="PANTHER" id="PTHR11706:SF33">
    <property type="entry name" value="NATURAL RESISTANCE-ASSOCIATED MACROPHAGE PROTEIN 2"/>
    <property type="match status" value="1"/>
</dbReference>
<feature type="transmembrane region" description="Helical" evidence="6">
    <location>
        <begin position="447"/>
        <end position="467"/>
    </location>
</feature>
<feature type="transmembrane region" description="Helical" evidence="6">
    <location>
        <begin position="203"/>
        <end position="222"/>
    </location>
</feature>
<dbReference type="RefSeq" id="XP_005711748.1">
    <property type="nucleotide sequence ID" value="XM_005711691.1"/>
</dbReference>
<feature type="transmembrane region" description="Helical" evidence="6">
    <location>
        <begin position="416"/>
        <end position="435"/>
    </location>
</feature>
<dbReference type="GeneID" id="17319464"/>
<comment type="subcellular location">
    <subcellularLocation>
        <location evidence="1">Membrane</location>
        <topology evidence="1">Multi-pass membrane protein</topology>
    </subcellularLocation>
</comment>